<dbReference type="GO" id="GO:0005829">
    <property type="term" value="C:cytosol"/>
    <property type="evidence" value="ECO:0007669"/>
    <property type="project" value="TreeGrafter"/>
</dbReference>
<evidence type="ECO:0000313" key="1">
    <source>
        <dbReference type="EMBL" id="GAJ09196.1"/>
    </source>
</evidence>
<accession>X1V8P2</accession>
<dbReference type="PANTHER" id="PTHR10000:SF8">
    <property type="entry name" value="HAD SUPERFAMILY HYDROLASE-LIKE, TYPE 3"/>
    <property type="match status" value="1"/>
</dbReference>
<gene>
    <name evidence="1" type="ORF">S12H4_41780</name>
</gene>
<dbReference type="PROSITE" id="PS01229">
    <property type="entry name" value="COF_2"/>
    <property type="match status" value="1"/>
</dbReference>
<dbReference type="Gene3D" id="3.40.50.1000">
    <property type="entry name" value="HAD superfamily/HAD-like"/>
    <property type="match status" value="1"/>
</dbReference>
<dbReference type="EMBL" id="BARW01025491">
    <property type="protein sequence ID" value="GAJ09196.1"/>
    <property type="molecule type" value="Genomic_DNA"/>
</dbReference>
<organism evidence="1">
    <name type="scientific">marine sediment metagenome</name>
    <dbReference type="NCBI Taxonomy" id="412755"/>
    <lineage>
        <taxon>unclassified sequences</taxon>
        <taxon>metagenomes</taxon>
        <taxon>ecological metagenomes</taxon>
    </lineage>
</organism>
<comment type="caution">
    <text evidence="1">The sequence shown here is derived from an EMBL/GenBank/DDBJ whole genome shotgun (WGS) entry which is preliminary data.</text>
</comment>
<dbReference type="GO" id="GO:0016791">
    <property type="term" value="F:phosphatase activity"/>
    <property type="evidence" value="ECO:0007669"/>
    <property type="project" value="TreeGrafter"/>
</dbReference>
<dbReference type="AlphaFoldDB" id="X1V8P2"/>
<dbReference type="Gene3D" id="3.30.1240.10">
    <property type="match status" value="1"/>
</dbReference>
<dbReference type="PANTHER" id="PTHR10000">
    <property type="entry name" value="PHOSPHOSERINE PHOSPHATASE"/>
    <property type="match status" value="1"/>
</dbReference>
<dbReference type="GO" id="GO:0000287">
    <property type="term" value="F:magnesium ion binding"/>
    <property type="evidence" value="ECO:0007669"/>
    <property type="project" value="TreeGrafter"/>
</dbReference>
<sequence length="207" mass="23201">MFFDGALASNTETDEEIYVKPISKHLVRQIVDFVHLNQINIDLYSATRYFIERETWTSDIRRQFFGLQPTIMDFTQLWLKERIIKGTLVVRSAEERAKADSFRLQFKDSLSFSWTKTPAYPDVDFINVVDPEVSKGNALEALASYMGIPLTEVMVIGDGTNDISLFALAGLSVAMGNAPPEVKAVANYITLDVDHSGVAAAINRFLL</sequence>
<dbReference type="InterPro" id="IPR036412">
    <property type="entry name" value="HAD-like_sf"/>
</dbReference>
<dbReference type="InterPro" id="IPR023214">
    <property type="entry name" value="HAD_sf"/>
</dbReference>
<protein>
    <submittedName>
        <fullName evidence="1">Uncharacterized protein</fullName>
    </submittedName>
</protein>
<reference evidence="1" key="1">
    <citation type="journal article" date="2014" name="Front. Microbiol.">
        <title>High frequency of phylogenetically diverse reductive dehalogenase-homologous genes in deep subseafloor sedimentary metagenomes.</title>
        <authorList>
            <person name="Kawai M."/>
            <person name="Futagami T."/>
            <person name="Toyoda A."/>
            <person name="Takaki Y."/>
            <person name="Nishi S."/>
            <person name="Hori S."/>
            <person name="Arai W."/>
            <person name="Tsubouchi T."/>
            <person name="Morono Y."/>
            <person name="Uchiyama I."/>
            <person name="Ito T."/>
            <person name="Fujiyama A."/>
            <person name="Inagaki F."/>
            <person name="Takami H."/>
        </authorList>
    </citation>
    <scope>NUCLEOTIDE SEQUENCE</scope>
    <source>
        <strain evidence="1">Expedition CK06-06</strain>
    </source>
</reference>
<name>X1V8P2_9ZZZZ</name>
<dbReference type="SUPFAM" id="SSF56784">
    <property type="entry name" value="HAD-like"/>
    <property type="match status" value="1"/>
</dbReference>
<proteinExistence type="predicted"/>
<dbReference type="Pfam" id="PF08282">
    <property type="entry name" value="Hydrolase_3"/>
    <property type="match status" value="1"/>
</dbReference>